<dbReference type="InterPro" id="IPR056087">
    <property type="entry name" value="DUF7670"/>
</dbReference>
<keyword evidence="1" id="KW-0472">Membrane</keyword>
<organism evidence="3">
    <name type="scientific">Schlesneria paludicola</name>
    <dbReference type="NCBI Taxonomy" id="360056"/>
    <lineage>
        <taxon>Bacteria</taxon>
        <taxon>Pseudomonadati</taxon>
        <taxon>Planctomycetota</taxon>
        <taxon>Planctomycetia</taxon>
        <taxon>Planctomycetales</taxon>
        <taxon>Planctomycetaceae</taxon>
        <taxon>Schlesneria</taxon>
    </lineage>
</organism>
<keyword evidence="1" id="KW-0812">Transmembrane</keyword>
<gene>
    <name evidence="3" type="ORF">ENQ76_10685</name>
</gene>
<sequence>MSQRQRNLLGWAAVELSTLVACFWAFWGVLENFHEGWYGHALWQNLAMMLHYQLMTIVFVAAALIGIRWPVVGGGVHLAAALLALWFFRAASALLQYPFIIGPLALMGVCYGFGRLQPRRRAAGIVVGLPLLTIFAFGVEPAYRVSQRKDDGDRSARRIAGNGVDLIWAPEGPGWPRDGVTWEEAQRRCRYLAADGMSLSDAPQDVWRLPTVEEAVRSMHRHGQHCGGTWDAARRRASYERRPDKESPLWDVHSLVIYWWTAIEVNEREAFIIVYDGKAWPRPKSLRMSSLVFRAVRDGETGK</sequence>
<comment type="caution">
    <text evidence="3">The sequence shown here is derived from an EMBL/GenBank/DDBJ whole genome shotgun (WGS) entry which is preliminary data.</text>
</comment>
<evidence type="ECO:0000256" key="1">
    <source>
        <dbReference type="SAM" id="Phobius"/>
    </source>
</evidence>
<reference evidence="3" key="1">
    <citation type="journal article" date="2020" name="mSystems">
        <title>Genome- and Community-Level Interaction Insights into Carbon Utilization and Element Cycling Functions of Hydrothermarchaeota in Hydrothermal Sediment.</title>
        <authorList>
            <person name="Zhou Z."/>
            <person name="Liu Y."/>
            <person name="Xu W."/>
            <person name="Pan J."/>
            <person name="Luo Z.H."/>
            <person name="Li M."/>
        </authorList>
    </citation>
    <scope>NUCLEOTIDE SEQUENCE [LARGE SCALE GENOMIC DNA]</scope>
    <source>
        <strain evidence="3">SpSt-339</strain>
    </source>
</reference>
<name>A0A7C2K195_9PLAN</name>
<proteinExistence type="predicted"/>
<feature type="transmembrane region" description="Helical" evidence="1">
    <location>
        <begin position="121"/>
        <end position="139"/>
    </location>
</feature>
<keyword evidence="1" id="KW-1133">Transmembrane helix</keyword>
<feature type="transmembrane region" description="Helical" evidence="1">
    <location>
        <begin position="71"/>
        <end position="88"/>
    </location>
</feature>
<dbReference type="Pfam" id="PF24709">
    <property type="entry name" value="DUF7670"/>
    <property type="match status" value="1"/>
</dbReference>
<evidence type="ECO:0000313" key="3">
    <source>
        <dbReference type="EMBL" id="HEN15918.1"/>
    </source>
</evidence>
<feature type="transmembrane region" description="Helical" evidence="1">
    <location>
        <begin position="7"/>
        <end position="30"/>
    </location>
</feature>
<protein>
    <submittedName>
        <fullName evidence="3">DUF1566 domain-containing protein</fullName>
    </submittedName>
</protein>
<dbReference type="AlphaFoldDB" id="A0A7C2K195"/>
<accession>A0A7C2K195</accession>
<evidence type="ECO:0000259" key="2">
    <source>
        <dbReference type="Pfam" id="PF24709"/>
    </source>
</evidence>
<dbReference type="EMBL" id="DSOK01000299">
    <property type="protein sequence ID" value="HEN15918.1"/>
    <property type="molecule type" value="Genomic_DNA"/>
</dbReference>
<feature type="transmembrane region" description="Helical" evidence="1">
    <location>
        <begin position="42"/>
        <end position="64"/>
    </location>
</feature>
<feature type="domain" description="DUF7670" evidence="2">
    <location>
        <begin position="4"/>
        <end position="120"/>
    </location>
</feature>
<feature type="transmembrane region" description="Helical" evidence="1">
    <location>
        <begin position="94"/>
        <end position="114"/>
    </location>
</feature>